<dbReference type="Pfam" id="PF02854">
    <property type="entry name" value="MIF4G"/>
    <property type="match status" value="1"/>
</dbReference>
<dbReference type="InterPro" id="IPR051367">
    <property type="entry name" value="mRNA_TranslReg/HistoneTransl"/>
</dbReference>
<dbReference type="InterPro" id="IPR016024">
    <property type="entry name" value="ARM-type_fold"/>
</dbReference>
<evidence type="ECO:0000256" key="4">
    <source>
        <dbReference type="ARBA" id="ARBA00074029"/>
    </source>
</evidence>
<dbReference type="FunFam" id="1.25.40.180:FF:000016">
    <property type="entry name" value="polyadenylate-binding protein-interacting protein 1 isoform X1"/>
    <property type="match status" value="1"/>
</dbReference>
<dbReference type="InterPro" id="IPR003890">
    <property type="entry name" value="MIF4G-like_typ-3"/>
</dbReference>
<protein>
    <recommendedName>
        <fullName evidence="4">Polyadenylate-binding protein-interacting protein 1</fullName>
    </recommendedName>
</protein>
<dbReference type="PANTHER" id="PTHR23254">
    <property type="entry name" value="EIF4G DOMAIN PROTEIN"/>
    <property type="match status" value="1"/>
</dbReference>
<dbReference type="Proteomes" id="UP000261540">
    <property type="component" value="Unplaced"/>
</dbReference>
<dbReference type="GO" id="GO:0006446">
    <property type="term" value="P:regulation of translational initiation"/>
    <property type="evidence" value="ECO:0007669"/>
    <property type="project" value="TreeGrafter"/>
</dbReference>
<evidence type="ECO:0000256" key="1">
    <source>
        <dbReference type="ARBA" id="ARBA00004496"/>
    </source>
</evidence>
<evidence type="ECO:0000313" key="8">
    <source>
        <dbReference type="Proteomes" id="UP000261540"/>
    </source>
</evidence>
<dbReference type="Gene3D" id="1.25.40.180">
    <property type="match status" value="1"/>
</dbReference>
<sequence>MNEHFDRAPGAGRAALKAEGPLEGGDAARFSFSQREPLRQPRTSPSFLESSCPAGLGGCRPPRPAQIGASEDTLAMGSILSAEAEEFYPLSYSLVQEPEQEDDLGSYYSEDWLAELVQEFVGQLEASPGTFDLDMENFTATLNECITTEETLQELVRLIYMQAMSIPNFAYTGARLCNYLSHHLLISPSSGNFRQLLLERCHTEYKARDEAMKGSEEVQKAFHSYVLFLGELYLNLEIRGSQKRAKVLLPALKDLLHTLLNNPMDGNLMCTVKLLKLTGSVLEDDWKENGETTMEDLITKIRSIQLDVKCGRDVKEMLLSLLELRSSNWGRVYSGSAAVEATPDNDPNYFMNEPTFYTPDGTPFTAADPEYSEHYQDILDREAYCPDICEENGTEGYPEEDDEMDPEMVEAYEKFCLESEEAIRRRRQ</sequence>
<dbReference type="KEGG" id="pki:111842020"/>
<dbReference type="PANTHER" id="PTHR23254:SF15">
    <property type="entry name" value="POLYADENYLATE-BINDING PROTEIN-INTERACTING PROTEIN 1"/>
    <property type="match status" value="1"/>
</dbReference>
<feature type="domain" description="MIF4G" evidence="6">
    <location>
        <begin position="114"/>
        <end position="328"/>
    </location>
</feature>
<reference evidence="7" key="2">
    <citation type="submission" date="2025-09" db="UniProtKB">
        <authorList>
            <consortium name="Ensembl"/>
        </authorList>
    </citation>
    <scope>IDENTIFICATION</scope>
</reference>
<evidence type="ECO:0000259" key="6">
    <source>
        <dbReference type="SMART" id="SM00543"/>
    </source>
</evidence>
<dbReference type="AlphaFoldDB" id="A0A3B3QAG4"/>
<dbReference type="OrthoDB" id="8171816at2759"/>
<comment type="subcellular location">
    <subcellularLocation>
        <location evidence="1">Cytoplasm</location>
    </subcellularLocation>
</comment>
<name>A0A3B3QAG4_9TELE</name>
<evidence type="ECO:0000256" key="2">
    <source>
        <dbReference type="ARBA" id="ARBA00022490"/>
    </source>
</evidence>
<feature type="region of interest" description="Disordered" evidence="5">
    <location>
        <begin position="1"/>
        <end position="20"/>
    </location>
</feature>
<evidence type="ECO:0000256" key="5">
    <source>
        <dbReference type="SAM" id="MobiDB-lite"/>
    </source>
</evidence>
<dbReference type="GeneTree" id="ENSGT00940000153432"/>
<feature type="region of interest" description="Disordered" evidence="5">
    <location>
        <begin position="25"/>
        <end position="68"/>
    </location>
</feature>
<dbReference type="Ensembl" id="ENSPKIT00000026574.1">
    <property type="protein sequence ID" value="ENSPKIP00000002625.1"/>
    <property type="gene ID" value="ENSPKIG00000020456.1"/>
</dbReference>
<keyword evidence="8" id="KW-1185">Reference proteome</keyword>
<reference evidence="7" key="1">
    <citation type="submission" date="2025-08" db="UniProtKB">
        <authorList>
            <consortium name="Ensembl"/>
        </authorList>
    </citation>
    <scope>IDENTIFICATION</scope>
</reference>
<dbReference type="GO" id="GO:0005737">
    <property type="term" value="C:cytoplasm"/>
    <property type="evidence" value="ECO:0007669"/>
    <property type="project" value="UniProtKB-SubCell"/>
</dbReference>
<proteinExistence type="predicted"/>
<evidence type="ECO:0000313" key="7">
    <source>
        <dbReference type="Ensembl" id="ENSPKIP00000002625.1"/>
    </source>
</evidence>
<dbReference type="CTD" id="10605"/>
<dbReference type="SMART" id="SM00543">
    <property type="entry name" value="MIF4G"/>
    <property type="match status" value="1"/>
</dbReference>
<keyword evidence="2" id="KW-0963">Cytoplasm</keyword>
<keyword evidence="3" id="KW-0810">Translation regulation</keyword>
<dbReference type="GO" id="GO:0008494">
    <property type="term" value="F:translation activator activity"/>
    <property type="evidence" value="ECO:0007669"/>
    <property type="project" value="TreeGrafter"/>
</dbReference>
<dbReference type="GO" id="GO:0003723">
    <property type="term" value="F:RNA binding"/>
    <property type="evidence" value="ECO:0007669"/>
    <property type="project" value="InterPro"/>
</dbReference>
<organism evidence="7 8">
    <name type="scientific">Paramormyrops kingsleyae</name>
    <dbReference type="NCBI Taxonomy" id="1676925"/>
    <lineage>
        <taxon>Eukaryota</taxon>
        <taxon>Metazoa</taxon>
        <taxon>Chordata</taxon>
        <taxon>Craniata</taxon>
        <taxon>Vertebrata</taxon>
        <taxon>Euteleostomi</taxon>
        <taxon>Actinopterygii</taxon>
        <taxon>Neopterygii</taxon>
        <taxon>Teleostei</taxon>
        <taxon>Osteoglossocephala</taxon>
        <taxon>Osteoglossomorpha</taxon>
        <taxon>Osteoglossiformes</taxon>
        <taxon>Mormyridae</taxon>
        <taxon>Paramormyrops</taxon>
    </lineage>
</organism>
<evidence type="ECO:0000256" key="3">
    <source>
        <dbReference type="ARBA" id="ARBA00022845"/>
    </source>
</evidence>
<accession>A0A3B3QAG4</accession>
<dbReference type="SUPFAM" id="SSF48371">
    <property type="entry name" value="ARM repeat"/>
    <property type="match status" value="1"/>
</dbReference>
<dbReference type="STRING" id="1676925.ENSPKIP00000002625"/>